<reference evidence="1" key="1">
    <citation type="submission" date="2023-05" db="EMBL/GenBank/DDBJ databases">
        <authorList>
            <person name="Stuckert A."/>
        </authorList>
    </citation>
    <scope>NUCLEOTIDE SEQUENCE</scope>
</reference>
<sequence length="70" mass="7770">MARRLIAQVCAGLFRESRQEVTAWKSGGLHLGEVEAKSSKGLLETSCVLEVSGVQVPYFWEEVCRRQTAS</sequence>
<comment type="caution">
    <text evidence="1">The sequence shown here is derived from an EMBL/GenBank/DDBJ whole genome shotgun (WGS) entry which is preliminary data.</text>
</comment>
<proteinExistence type="predicted"/>
<accession>A0ABN9HIG0</accession>
<evidence type="ECO:0000313" key="2">
    <source>
        <dbReference type="Proteomes" id="UP001162483"/>
    </source>
</evidence>
<dbReference type="Proteomes" id="UP001162483">
    <property type="component" value="Unassembled WGS sequence"/>
</dbReference>
<name>A0ABN9HIG0_9NEOB</name>
<evidence type="ECO:0000313" key="1">
    <source>
        <dbReference type="EMBL" id="CAI9619428.1"/>
    </source>
</evidence>
<gene>
    <name evidence="1" type="ORF">SPARVUS_LOCUS15839502</name>
</gene>
<organism evidence="1 2">
    <name type="scientific">Staurois parvus</name>
    <dbReference type="NCBI Taxonomy" id="386267"/>
    <lineage>
        <taxon>Eukaryota</taxon>
        <taxon>Metazoa</taxon>
        <taxon>Chordata</taxon>
        <taxon>Craniata</taxon>
        <taxon>Vertebrata</taxon>
        <taxon>Euteleostomi</taxon>
        <taxon>Amphibia</taxon>
        <taxon>Batrachia</taxon>
        <taxon>Anura</taxon>
        <taxon>Neobatrachia</taxon>
        <taxon>Ranoidea</taxon>
        <taxon>Ranidae</taxon>
        <taxon>Staurois</taxon>
    </lineage>
</organism>
<keyword evidence="2" id="KW-1185">Reference proteome</keyword>
<dbReference type="EMBL" id="CATNWA010020682">
    <property type="protein sequence ID" value="CAI9619428.1"/>
    <property type="molecule type" value="Genomic_DNA"/>
</dbReference>
<protein>
    <submittedName>
        <fullName evidence="1">Uncharacterized protein</fullName>
    </submittedName>
</protein>